<dbReference type="Proteomes" id="UP000664122">
    <property type="component" value="Unassembled WGS sequence"/>
</dbReference>
<comment type="caution">
    <text evidence="1">The sequence shown here is derived from an EMBL/GenBank/DDBJ whole genome shotgun (WGS) entry which is preliminary data.</text>
</comment>
<dbReference type="Pfam" id="PF13031">
    <property type="entry name" value="DUF3892"/>
    <property type="match status" value="1"/>
</dbReference>
<protein>
    <submittedName>
        <fullName evidence="1">DUF3892 domain-containing protein</fullName>
    </submittedName>
</protein>
<evidence type="ECO:0000313" key="2">
    <source>
        <dbReference type="Proteomes" id="UP000664122"/>
    </source>
</evidence>
<dbReference type="EMBL" id="JAFMPP010000001">
    <property type="protein sequence ID" value="MBO0661203.1"/>
    <property type="molecule type" value="Genomic_DNA"/>
</dbReference>
<dbReference type="InterPro" id="IPR024997">
    <property type="entry name" value="DUF3892"/>
</dbReference>
<accession>A0A939JQT2</accession>
<sequence length="87" mass="10034">MATRYVTATGKDRDGDIIKLCHSEESWSPRSKADAINDIDNGYHEYKVRWRDGSETVIRVVNGRTGKYLRTDRDSTERNNLDELPDC</sequence>
<gene>
    <name evidence="1" type="ORF">J1C48_01320</name>
</gene>
<keyword evidence="2" id="KW-1185">Reference proteome</keyword>
<evidence type="ECO:0000313" key="1">
    <source>
        <dbReference type="EMBL" id="MBO0661203.1"/>
    </source>
</evidence>
<reference evidence="1" key="1">
    <citation type="submission" date="2021-03" db="EMBL/GenBank/DDBJ databases">
        <title>Whole genome sequence of Jiella sp. CQZ9-1.</title>
        <authorList>
            <person name="Tuo L."/>
        </authorList>
    </citation>
    <scope>NUCLEOTIDE SEQUENCE</scope>
    <source>
        <strain evidence="1">CQZ9-1</strain>
    </source>
</reference>
<proteinExistence type="predicted"/>
<dbReference type="RefSeq" id="WP_207255845.1">
    <property type="nucleotide sequence ID" value="NZ_JAFMPP010000001.1"/>
</dbReference>
<organism evidence="1 2">
    <name type="scientific">Jiella flava</name>
    <dbReference type="NCBI Taxonomy" id="2816857"/>
    <lineage>
        <taxon>Bacteria</taxon>
        <taxon>Pseudomonadati</taxon>
        <taxon>Pseudomonadota</taxon>
        <taxon>Alphaproteobacteria</taxon>
        <taxon>Hyphomicrobiales</taxon>
        <taxon>Aurantimonadaceae</taxon>
        <taxon>Jiella</taxon>
    </lineage>
</organism>
<dbReference type="AlphaFoldDB" id="A0A939JQT2"/>
<name>A0A939JQT2_9HYPH</name>